<accession>A0A7X2L3U8</accession>
<dbReference type="PANTHER" id="PTHR24567">
    <property type="entry name" value="CRP FAMILY TRANSCRIPTIONAL REGULATORY PROTEIN"/>
    <property type="match status" value="1"/>
</dbReference>
<dbReference type="GO" id="GO:0003700">
    <property type="term" value="F:DNA-binding transcription factor activity"/>
    <property type="evidence" value="ECO:0007669"/>
    <property type="project" value="TreeGrafter"/>
</dbReference>
<dbReference type="SMART" id="SM00419">
    <property type="entry name" value="HTH_CRP"/>
    <property type="match status" value="1"/>
</dbReference>
<name>A0A7X2L3U8_9BACL</name>
<dbReference type="Gene3D" id="1.10.10.10">
    <property type="entry name" value="Winged helix-like DNA-binding domain superfamily/Winged helix DNA-binding domain"/>
    <property type="match status" value="1"/>
</dbReference>
<sequence length="190" mass="21635">MKVEANLVIEEGQFLEYAVLVLEGTIRMYKISASGREITLYRIHGGECCPLMTTSILGESEYEASACVEEDGLALLIPVNIFREWTDRYQGFRQFIFKSFANRIILMSNLLDSIHFKSIRGRIAEYLIQHSQDSGDLLNITHDTLSVELGTAREVISRSLKQLEREGLIKLSRGQIALISREGMEQYLEL</sequence>
<dbReference type="GO" id="GO:0005829">
    <property type="term" value="C:cytosol"/>
    <property type="evidence" value="ECO:0007669"/>
    <property type="project" value="TreeGrafter"/>
</dbReference>
<evidence type="ECO:0000256" key="2">
    <source>
        <dbReference type="ARBA" id="ARBA00023125"/>
    </source>
</evidence>
<keyword evidence="1" id="KW-0805">Transcription regulation</keyword>
<dbReference type="Proteomes" id="UP000463051">
    <property type="component" value="Unassembled WGS sequence"/>
</dbReference>
<dbReference type="InterPro" id="IPR018490">
    <property type="entry name" value="cNMP-bd_dom_sf"/>
</dbReference>
<keyword evidence="4" id="KW-0804">Transcription</keyword>
<protein>
    <submittedName>
        <fullName evidence="6">Helix-turn-helix domain-containing protein</fullName>
    </submittedName>
</protein>
<dbReference type="Pfam" id="PF13545">
    <property type="entry name" value="HTH_Crp_2"/>
    <property type="match status" value="1"/>
</dbReference>
<evidence type="ECO:0000259" key="5">
    <source>
        <dbReference type="PROSITE" id="PS51063"/>
    </source>
</evidence>
<evidence type="ECO:0000313" key="6">
    <source>
        <dbReference type="EMBL" id="MRN54726.1"/>
    </source>
</evidence>
<dbReference type="InterPro" id="IPR036388">
    <property type="entry name" value="WH-like_DNA-bd_sf"/>
</dbReference>
<proteinExistence type="predicted"/>
<gene>
    <name evidence="6" type="ORF">GJB61_17220</name>
</gene>
<dbReference type="InterPro" id="IPR036390">
    <property type="entry name" value="WH_DNA-bd_sf"/>
</dbReference>
<dbReference type="SUPFAM" id="SSF51206">
    <property type="entry name" value="cAMP-binding domain-like"/>
    <property type="match status" value="1"/>
</dbReference>
<evidence type="ECO:0000256" key="4">
    <source>
        <dbReference type="ARBA" id="ARBA00023163"/>
    </source>
</evidence>
<evidence type="ECO:0000256" key="1">
    <source>
        <dbReference type="ARBA" id="ARBA00023015"/>
    </source>
</evidence>
<dbReference type="EMBL" id="WJXB01000006">
    <property type="protein sequence ID" value="MRN54726.1"/>
    <property type="molecule type" value="Genomic_DNA"/>
</dbReference>
<dbReference type="AlphaFoldDB" id="A0A7X2L3U8"/>
<dbReference type="InterPro" id="IPR050397">
    <property type="entry name" value="Env_Response_Regulators"/>
</dbReference>
<dbReference type="PANTHER" id="PTHR24567:SF74">
    <property type="entry name" value="HTH-TYPE TRANSCRIPTIONAL REGULATOR ARCR"/>
    <property type="match status" value="1"/>
</dbReference>
<dbReference type="Pfam" id="PF00027">
    <property type="entry name" value="cNMP_binding"/>
    <property type="match status" value="1"/>
</dbReference>
<keyword evidence="7" id="KW-1185">Reference proteome</keyword>
<feature type="domain" description="HTH crp-type" evidence="5">
    <location>
        <begin position="117"/>
        <end position="182"/>
    </location>
</feature>
<dbReference type="Gene3D" id="2.60.120.10">
    <property type="entry name" value="Jelly Rolls"/>
    <property type="match status" value="1"/>
</dbReference>
<organism evidence="6 7">
    <name type="scientific">Paenibacillus monticola</name>
    <dbReference type="NCBI Taxonomy" id="2666075"/>
    <lineage>
        <taxon>Bacteria</taxon>
        <taxon>Bacillati</taxon>
        <taxon>Bacillota</taxon>
        <taxon>Bacilli</taxon>
        <taxon>Bacillales</taxon>
        <taxon>Paenibacillaceae</taxon>
        <taxon>Paenibacillus</taxon>
    </lineage>
</organism>
<dbReference type="InterPro" id="IPR012318">
    <property type="entry name" value="HTH_CRP"/>
</dbReference>
<dbReference type="InterPro" id="IPR014710">
    <property type="entry name" value="RmlC-like_jellyroll"/>
</dbReference>
<dbReference type="InterPro" id="IPR000595">
    <property type="entry name" value="cNMP-bd_dom"/>
</dbReference>
<dbReference type="GO" id="GO:0003677">
    <property type="term" value="F:DNA binding"/>
    <property type="evidence" value="ECO:0007669"/>
    <property type="project" value="UniProtKB-KW"/>
</dbReference>
<evidence type="ECO:0000313" key="7">
    <source>
        <dbReference type="Proteomes" id="UP000463051"/>
    </source>
</evidence>
<dbReference type="SUPFAM" id="SSF46785">
    <property type="entry name" value="Winged helix' DNA-binding domain"/>
    <property type="match status" value="1"/>
</dbReference>
<dbReference type="PROSITE" id="PS51063">
    <property type="entry name" value="HTH_CRP_2"/>
    <property type="match status" value="1"/>
</dbReference>
<comment type="caution">
    <text evidence="6">The sequence shown here is derived from an EMBL/GenBank/DDBJ whole genome shotgun (WGS) entry which is preliminary data.</text>
</comment>
<dbReference type="CDD" id="cd00038">
    <property type="entry name" value="CAP_ED"/>
    <property type="match status" value="1"/>
</dbReference>
<reference evidence="6 7" key="1">
    <citation type="submission" date="2019-11" db="EMBL/GenBank/DDBJ databases">
        <title>Paenibacillus monticola sp. nov., a novel PGPR strain isolated from mountain sample in China.</title>
        <authorList>
            <person name="Zhao Q."/>
            <person name="Li H.-P."/>
            <person name="Zhang J.-L."/>
        </authorList>
    </citation>
    <scope>NUCLEOTIDE SEQUENCE [LARGE SCALE GENOMIC DNA]</scope>
    <source>
        <strain evidence="6 7">LC-T2</strain>
    </source>
</reference>
<keyword evidence="3" id="KW-0010">Activator</keyword>
<evidence type="ECO:0000256" key="3">
    <source>
        <dbReference type="ARBA" id="ARBA00023159"/>
    </source>
</evidence>
<keyword evidence="2" id="KW-0238">DNA-binding</keyword>